<evidence type="ECO:0000256" key="8">
    <source>
        <dbReference type="ARBA" id="ARBA00023136"/>
    </source>
</evidence>
<evidence type="ECO:0000256" key="9">
    <source>
        <dbReference type="ARBA" id="ARBA00025716"/>
    </source>
</evidence>
<reference evidence="11 12" key="1">
    <citation type="journal article" date="2011" name="Science">
        <title>Comparative functional genomics of the fission yeasts.</title>
        <authorList>
            <person name="Rhind N."/>
            <person name="Chen Z."/>
            <person name="Yassour M."/>
            <person name="Thompson D.A."/>
            <person name="Haas B.J."/>
            <person name="Habib N."/>
            <person name="Wapinski I."/>
            <person name="Roy S."/>
            <person name="Lin M.F."/>
            <person name="Heiman D.I."/>
            <person name="Young S.K."/>
            <person name="Furuya K."/>
            <person name="Guo Y."/>
            <person name="Pidoux A."/>
            <person name="Chen H.M."/>
            <person name="Robbertse B."/>
            <person name="Goldberg J.M."/>
            <person name="Aoki K."/>
            <person name="Bayne E.H."/>
            <person name="Berlin A.M."/>
            <person name="Desjardins C.A."/>
            <person name="Dobbs E."/>
            <person name="Dukaj L."/>
            <person name="Fan L."/>
            <person name="FitzGerald M.G."/>
            <person name="French C."/>
            <person name="Gujja S."/>
            <person name="Hansen K."/>
            <person name="Keifenheim D."/>
            <person name="Levin J.Z."/>
            <person name="Mosher R.A."/>
            <person name="Mueller C.A."/>
            <person name="Pfiffner J."/>
            <person name="Priest M."/>
            <person name="Russ C."/>
            <person name="Smialowska A."/>
            <person name="Swoboda P."/>
            <person name="Sykes S.M."/>
            <person name="Vaughn M."/>
            <person name="Vengrova S."/>
            <person name="Yoder R."/>
            <person name="Zeng Q."/>
            <person name="Allshire R."/>
            <person name="Baulcombe D."/>
            <person name="Birren B.W."/>
            <person name="Brown W."/>
            <person name="Ekwall K."/>
            <person name="Kellis M."/>
            <person name="Leatherwood J."/>
            <person name="Levin H."/>
            <person name="Margalit H."/>
            <person name="Martienssen R."/>
            <person name="Nieduszynski C.A."/>
            <person name="Spatafora J.W."/>
            <person name="Friedman N."/>
            <person name="Dalgaard J.Z."/>
            <person name="Baumann P."/>
            <person name="Niki H."/>
            <person name="Regev A."/>
            <person name="Nusbaum C."/>
        </authorList>
    </citation>
    <scope>NUCLEOTIDE SEQUENCE [LARGE SCALE GENOMIC DNA]</scope>
    <source>
        <strain evidence="12">OY26 / ATCC MYA-4695 / CBS 11777 / NBRC 106824 / NRRL Y48691</strain>
    </source>
</reference>
<comment type="subcellular location">
    <subcellularLocation>
        <location evidence="1">Mitochondrion outer membrane</location>
        <topology evidence="1">Single-pass membrane protein</topology>
    </subcellularLocation>
</comment>
<keyword evidence="8 10" id="KW-0472">Membrane</keyword>
<organism evidence="11 12">
    <name type="scientific">Schizosaccharomyces cryophilus (strain OY26 / ATCC MYA-4695 / CBS 11777 / NBRC 106824 / NRRL Y48691)</name>
    <name type="common">Fission yeast</name>
    <dbReference type="NCBI Taxonomy" id="653667"/>
    <lineage>
        <taxon>Eukaryota</taxon>
        <taxon>Fungi</taxon>
        <taxon>Dikarya</taxon>
        <taxon>Ascomycota</taxon>
        <taxon>Taphrinomycotina</taxon>
        <taxon>Schizosaccharomycetes</taxon>
        <taxon>Schizosaccharomycetales</taxon>
        <taxon>Schizosaccharomycetaceae</taxon>
        <taxon>Schizosaccharomyces</taxon>
    </lineage>
</organism>
<dbReference type="RefSeq" id="XP_013022744.1">
    <property type="nucleotide sequence ID" value="XM_013167290.1"/>
</dbReference>
<dbReference type="GeneID" id="25036509"/>
<dbReference type="GO" id="GO:0006626">
    <property type="term" value="P:protein targeting to mitochondrion"/>
    <property type="evidence" value="ECO:0007669"/>
    <property type="project" value="UniProtKB-ARBA"/>
</dbReference>
<sequence length="49" mass="5296">MFSGAGRPSKEQIKQYDNLALSEIKKGASIAAVLALTPFVISFVKNLRS</sequence>
<evidence type="ECO:0000256" key="4">
    <source>
        <dbReference type="ARBA" id="ARBA00022787"/>
    </source>
</evidence>
<feature type="transmembrane region" description="Helical" evidence="10">
    <location>
        <begin position="27"/>
        <end position="44"/>
    </location>
</feature>
<keyword evidence="6 10" id="KW-1133">Transmembrane helix</keyword>
<keyword evidence="12" id="KW-1185">Reference proteome</keyword>
<dbReference type="GO" id="GO:0005741">
    <property type="term" value="C:mitochondrial outer membrane"/>
    <property type="evidence" value="ECO:0007669"/>
    <property type="project" value="UniProtKB-SubCell"/>
</dbReference>
<gene>
    <name evidence="11" type="ORF">SPOG_02185</name>
</gene>
<evidence type="ECO:0000256" key="7">
    <source>
        <dbReference type="ARBA" id="ARBA00023128"/>
    </source>
</evidence>
<evidence type="ECO:0000256" key="10">
    <source>
        <dbReference type="SAM" id="Phobius"/>
    </source>
</evidence>
<dbReference type="Proteomes" id="UP000015464">
    <property type="component" value="Unassembled WGS sequence"/>
</dbReference>
<protein>
    <submittedName>
        <fullName evidence="11">Uncharacterized protein</fullName>
    </submittedName>
</protein>
<keyword evidence="5" id="KW-0653">Protein transport</keyword>
<comment type="similarity">
    <text evidence="9">Belongs to the Tom5 family.</text>
</comment>
<name>S9XGT8_SCHCR</name>
<keyword evidence="4" id="KW-1000">Mitochondrion outer membrane</keyword>
<accession>S9XGT8</accession>
<evidence type="ECO:0000313" key="12">
    <source>
        <dbReference type="Proteomes" id="UP000015464"/>
    </source>
</evidence>
<dbReference type="AlphaFoldDB" id="S9XGT8"/>
<evidence type="ECO:0000256" key="3">
    <source>
        <dbReference type="ARBA" id="ARBA00022692"/>
    </source>
</evidence>
<dbReference type="InterPro" id="IPR019603">
    <property type="entry name" value="Tom5"/>
</dbReference>
<dbReference type="GO" id="GO:0015031">
    <property type="term" value="P:protein transport"/>
    <property type="evidence" value="ECO:0007669"/>
    <property type="project" value="UniProtKB-KW"/>
</dbReference>
<evidence type="ECO:0000256" key="5">
    <source>
        <dbReference type="ARBA" id="ARBA00022927"/>
    </source>
</evidence>
<keyword evidence="2" id="KW-0813">Transport</keyword>
<dbReference type="Pfam" id="PF10642">
    <property type="entry name" value="Tom5"/>
    <property type="match status" value="1"/>
</dbReference>
<evidence type="ECO:0000313" key="11">
    <source>
        <dbReference type="EMBL" id="EPY52866.1"/>
    </source>
</evidence>
<evidence type="ECO:0000256" key="1">
    <source>
        <dbReference type="ARBA" id="ARBA00004572"/>
    </source>
</evidence>
<evidence type="ECO:0000256" key="6">
    <source>
        <dbReference type="ARBA" id="ARBA00022989"/>
    </source>
</evidence>
<proteinExistence type="inferred from homology"/>
<dbReference type="OrthoDB" id="5294124at2759"/>
<dbReference type="HOGENOM" id="CLU_3143868_0_0_1"/>
<dbReference type="EMBL" id="KE546989">
    <property type="protein sequence ID" value="EPY52866.1"/>
    <property type="molecule type" value="Genomic_DNA"/>
</dbReference>
<keyword evidence="7" id="KW-0496">Mitochondrion</keyword>
<evidence type="ECO:0000256" key="2">
    <source>
        <dbReference type="ARBA" id="ARBA00022448"/>
    </source>
</evidence>
<keyword evidence="3 10" id="KW-0812">Transmembrane</keyword>